<accession>A0A101FFG8</accession>
<dbReference type="PANTHER" id="PTHR36928:SF1">
    <property type="entry name" value="PHOSPHATASE YCDX-RELATED"/>
    <property type="match status" value="1"/>
</dbReference>
<evidence type="ECO:0000313" key="3">
    <source>
        <dbReference type="Proteomes" id="UP000053326"/>
    </source>
</evidence>
<organism evidence="2 3">
    <name type="scientific">Thermacetogenium phaeum</name>
    <dbReference type="NCBI Taxonomy" id="85874"/>
    <lineage>
        <taxon>Bacteria</taxon>
        <taxon>Bacillati</taxon>
        <taxon>Bacillota</taxon>
        <taxon>Clostridia</taxon>
        <taxon>Thermoanaerobacterales</taxon>
        <taxon>Thermoanaerobacteraceae</taxon>
        <taxon>Thermacetogenium</taxon>
    </lineage>
</organism>
<dbReference type="SMART" id="SM00481">
    <property type="entry name" value="POLIIIAc"/>
    <property type="match status" value="1"/>
</dbReference>
<dbReference type="InterPro" id="IPR050243">
    <property type="entry name" value="PHP_phosphatase"/>
</dbReference>
<dbReference type="Pfam" id="PF02811">
    <property type="entry name" value="PHP"/>
    <property type="match status" value="1"/>
</dbReference>
<dbReference type="PANTHER" id="PTHR36928">
    <property type="entry name" value="PHOSPHATASE YCDX-RELATED"/>
    <property type="match status" value="1"/>
</dbReference>
<dbReference type="InterPro" id="IPR004013">
    <property type="entry name" value="PHP_dom"/>
</dbReference>
<protein>
    <submittedName>
        <fullName evidence="2">PHP domain-containing protein</fullName>
    </submittedName>
</protein>
<evidence type="ECO:0000259" key="1">
    <source>
        <dbReference type="SMART" id="SM00481"/>
    </source>
</evidence>
<dbReference type="GO" id="GO:0005829">
    <property type="term" value="C:cytosol"/>
    <property type="evidence" value="ECO:0007669"/>
    <property type="project" value="TreeGrafter"/>
</dbReference>
<dbReference type="CDD" id="cd07437">
    <property type="entry name" value="PHP_HisPPase_Ycdx_like"/>
    <property type="match status" value="1"/>
</dbReference>
<dbReference type="GO" id="GO:0042578">
    <property type="term" value="F:phosphoric ester hydrolase activity"/>
    <property type="evidence" value="ECO:0007669"/>
    <property type="project" value="TreeGrafter"/>
</dbReference>
<dbReference type="GO" id="GO:0008270">
    <property type="term" value="F:zinc ion binding"/>
    <property type="evidence" value="ECO:0007669"/>
    <property type="project" value="TreeGrafter"/>
</dbReference>
<dbReference type="AlphaFoldDB" id="A0A101FFG8"/>
<sequence>MKLEADLHTHTIASGHAYSTLNEMVATAREKGLKMLAITDHDNRMPGGPDLEYFFNMAIWPREIQGVTVLRGVETNIVDDVRGIDLPEELLDRMDIVLAGFHADAGYLGHSVEENTRAMVAALRNPKVHIITHPGNPRFPVDLKKVVLAAKEYGKVLEINNSSFLVRPNSAPRCLELARLARRYGVPVAINSDAHICFQVGDCSEAVQLAVQAGIEEDAVLNSSAVRVRDYLARHGKVI</sequence>
<dbReference type="InterPro" id="IPR016195">
    <property type="entry name" value="Pol/histidinol_Pase-like"/>
</dbReference>
<dbReference type="NCBIfam" id="NF006702">
    <property type="entry name" value="PRK09248.1"/>
    <property type="match status" value="1"/>
</dbReference>
<dbReference type="SUPFAM" id="SSF89550">
    <property type="entry name" value="PHP domain-like"/>
    <property type="match status" value="1"/>
</dbReference>
<dbReference type="GO" id="GO:0071978">
    <property type="term" value="P:bacterial-type flagellum-dependent swarming motility"/>
    <property type="evidence" value="ECO:0007669"/>
    <property type="project" value="TreeGrafter"/>
</dbReference>
<dbReference type="Gene3D" id="3.20.20.140">
    <property type="entry name" value="Metal-dependent hydrolases"/>
    <property type="match status" value="1"/>
</dbReference>
<dbReference type="InterPro" id="IPR003141">
    <property type="entry name" value="Pol/His_phosphatase_N"/>
</dbReference>
<dbReference type="EMBL" id="LGFO01000177">
    <property type="protein sequence ID" value="KUK36050.1"/>
    <property type="molecule type" value="Genomic_DNA"/>
</dbReference>
<reference evidence="3" key="1">
    <citation type="journal article" date="2015" name="MBio">
        <title>Genome-Resolved Metagenomic Analysis Reveals Roles for Candidate Phyla and Other Microbial Community Members in Biogeochemical Transformations in Oil Reservoirs.</title>
        <authorList>
            <person name="Hu P."/>
            <person name="Tom L."/>
            <person name="Singh A."/>
            <person name="Thomas B.C."/>
            <person name="Baker B.J."/>
            <person name="Piceno Y.M."/>
            <person name="Andersen G.L."/>
            <person name="Banfield J.F."/>
        </authorList>
    </citation>
    <scope>NUCLEOTIDE SEQUENCE [LARGE SCALE GENOMIC DNA]</scope>
</reference>
<comment type="caution">
    <text evidence="2">The sequence shown here is derived from an EMBL/GenBank/DDBJ whole genome shotgun (WGS) entry which is preliminary data.</text>
</comment>
<feature type="domain" description="Polymerase/histidinol phosphatase N-terminal" evidence="1">
    <location>
        <begin position="5"/>
        <end position="79"/>
    </location>
</feature>
<proteinExistence type="predicted"/>
<name>A0A101FFG8_9THEO</name>
<gene>
    <name evidence="2" type="ORF">XD66_1242</name>
</gene>
<evidence type="ECO:0000313" key="2">
    <source>
        <dbReference type="EMBL" id="KUK36050.1"/>
    </source>
</evidence>
<dbReference type="Proteomes" id="UP000053326">
    <property type="component" value="Unassembled WGS sequence"/>
</dbReference>